<keyword evidence="4" id="KW-1185">Reference proteome</keyword>
<protein>
    <submittedName>
        <fullName evidence="3">Uncharacterized conserved protein, contains FIST_N domain</fullName>
    </submittedName>
</protein>
<evidence type="ECO:0000313" key="3">
    <source>
        <dbReference type="EMBL" id="SEA77531.1"/>
    </source>
</evidence>
<evidence type="ECO:0000313" key="4">
    <source>
        <dbReference type="Proteomes" id="UP000199397"/>
    </source>
</evidence>
<dbReference type="PANTHER" id="PTHR40252">
    <property type="entry name" value="BLR0328 PROTEIN"/>
    <property type="match status" value="1"/>
</dbReference>
<feature type="domain" description="FIST" evidence="1">
    <location>
        <begin position="24"/>
        <end position="218"/>
    </location>
</feature>
<dbReference type="SMART" id="SM00897">
    <property type="entry name" value="FIST"/>
    <property type="match status" value="1"/>
</dbReference>
<dbReference type="Pfam" id="PF08495">
    <property type="entry name" value="FIST"/>
    <property type="match status" value="1"/>
</dbReference>
<organism evidence="3 4">
    <name type="scientific">Thiothrix caldifontis</name>
    <dbReference type="NCBI Taxonomy" id="525918"/>
    <lineage>
        <taxon>Bacteria</taxon>
        <taxon>Pseudomonadati</taxon>
        <taxon>Pseudomonadota</taxon>
        <taxon>Gammaproteobacteria</taxon>
        <taxon>Thiotrichales</taxon>
        <taxon>Thiotrichaceae</taxon>
        <taxon>Thiothrix</taxon>
    </lineage>
</organism>
<sequence length="380" mass="41436">MQVTLSFFTQATGWHKPLPDVDSSQTLVLIFSPPDSKHHQTAIEQLHAFYPQSVIAGCSTVAGIFNEHLLENALVVGIICFKTTRLAFSSAELPHLEDSFKIGKQIATDLNAPDLKGIFILTDGLNTNGHELIRGIASVINETNVTVVGGLASDNMQFVSTWILYQGQAVSQRACGVGFYGKDLVFTSYARDGFKPFGPERMITRSAGNTLYEIDGRPALQLYKEYLGEHADNLPATALHFPLAIWNQTKDHYVVRTVISVDEANNSLGFVADIPQGYQTQLMYGSFDNLLEGAEIASRSLANRLPPQTPVFALTISCSGRKLVMGDDADQELEATLENLPSGSQQLGFYSYGELAPTALGGQCCLHNETMTLTVMYEGS</sequence>
<dbReference type="AlphaFoldDB" id="A0A1H4DXQ1"/>
<name>A0A1H4DXQ1_9GAMM</name>
<dbReference type="OrthoDB" id="9770435at2"/>
<dbReference type="SMART" id="SM01204">
    <property type="entry name" value="FIST_C"/>
    <property type="match status" value="1"/>
</dbReference>
<accession>A0A1H4DXQ1</accession>
<dbReference type="RefSeq" id="WP_093068948.1">
    <property type="nucleotide sequence ID" value="NZ_FNQP01000013.1"/>
</dbReference>
<dbReference type="InterPro" id="IPR013702">
    <property type="entry name" value="FIST_domain_N"/>
</dbReference>
<proteinExistence type="predicted"/>
<evidence type="ECO:0000259" key="2">
    <source>
        <dbReference type="SMART" id="SM01204"/>
    </source>
</evidence>
<dbReference type="Pfam" id="PF10442">
    <property type="entry name" value="FIST_C"/>
    <property type="match status" value="1"/>
</dbReference>
<reference evidence="3 4" key="1">
    <citation type="submission" date="2016-10" db="EMBL/GenBank/DDBJ databases">
        <authorList>
            <person name="de Groot N.N."/>
        </authorList>
    </citation>
    <scope>NUCLEOTIDE SEQUENCE [LARGE SCALE GENOMIC DNA]</scope>
    <source>
        <strain evidence="3 4">DSM 21228</strain>
    </source>
</reference>
<gene>
    <name evidence="3" type="ORF">SAMN05660964_02406</name>
</gene>
<dbReference type="InterPro" id="IPR019494">
    <property type="entry name" value="FIST_C"/>
</dbReference>
<dbReference type="PANTHER" id="PTHR40252:SF2">
    <property type="entry name" value="BLR0328 PROTEIN"/>
    <property type="match status" value="1"/>
</dbReference>
<evidence type="ECO:0000259" key="1">
    <source>
        <dbReference type="SMART" id="SM00897"/>
    </source>
</evidence>
<dbReference type="Proteomes" id="UP000199397">
    <property type="component" value="Unassembled WGS sequence"/>
</dbReference>
<feature type="domain" description="FIST C-domain" evidence="2">
    <location>
        <begin position="219"/>
        <end position="358"/>
    </location>
</feature>
<dbReference type="EMBL" id="FNQP01000013">
    <property type="protein sequence ID" value="SEA77531.1"/>
    <property type="molecule type" value="Genomic_DNA"/>
</dbReference>
<dbReference type="STRING" id="525918.SAMN05660964_02406"/>